<dbReference type="Gene3D" id="1.10.10.60">
    <property type="entry name" value="Homeodomain-like"/>
    <property type="match status" value="1"/>
</dbReference>
<evidence type="ECO:0000259" key="7">
    <source>
        <dbReference type="PROSITE" id="PS50071"/>
    </source>
</evidence>
<protein>
    <recommendedName>
        <fullName evidence="7">Homeobox domain-containing protein</fullName>
    </recommendedName>
</protein>
<feature type="non-terminal residue" evidence="8">
    <location>
        <position position="1"/>
    </location>
</feature>
<evidence type="ECO:0000256" key="6">
    <source>
        <dbReference type="RuleBase" id="RU000682"/>
    </source>
</evidence>
<evidence type="ECO:0000256" key="4">
    <source>
        <dbReference type="ARBA" id="ARBA00023242"/>
    </source>
</evidence>
<keyword evidence="4 5" id="KW-0539">Nucleus</keyword>
<dbReference type="CDD" id="cd00086">
    <property type="entry name" value="homeodomain"/>
    <property type="match status" value="1"/>
</dbReference>
<evidence type="ECO:0000256" key="3">
    <source>
        <dbReference type="ARBA" id="ARBA00023155"/>
    </source>
</evidence>
<evidence type="ECO:0000313" key="9">
    <source>
        <dbReference type="Proteomes" id="UP001448207"/>
    </source>
</evidence>
<dbReference type="SMART" id="SM00389">
    <property type="entry name" value="HOX"/>
    <property type="match status" value="1"/>
</dbReference>
<organism evidence="8 9">
    <name type="scientific">Phycomyces blakesleeanus</name>
    <dbReference type="NCBI Taxonomy" id="4837"/>
    <lineage>
        <taxon>Eukaryota</taxon>
        <taxon>Fungi</taxon>
        <taxon>Fungi incertae sedis</taxon>
        <taxon>Mucoromycota</taxon>
        <taxon>Mucoromycotina</taxon>
        <taxon>Mucoromycetes</taxon>
        <taxon>Mucorales</taxon>
        <taxon>Phycomycetaceae</taxon>
        <taxon>Phycomyces</taxon>
    </lineage>
</organism>
<dbReference type="InterPro" id="IPR001356">
    <property type="entry name" value="HD"/>
</dbReference>
<comment type="caution">
    <text evidence="8">The sequence shown here is derived from an EMBL/GenBank/DDBJ whole genome shotgun (WGS) entry which is preliminary data.</text>
</comment>
<comment type="subcellular location">
    <subcellularLocation>
        <location evidence="1 5 6">Nucleus</location>
    </subcellularLocation>
</comment>
<proteinExistence type="predicted"/>
<dbReference type="PANTHER" id="PTHR24324:SF5">
    <property type="entry name" value="HEMATOPOIETICALLY-EXPRESSED HOMEOBOX PROTEIN HHEX"/>
    <property type="match status" value="1"/>
</dbReference>
<dbReference type="PANTHER" id="PTHR24324">
    <property type="entry name" value="HOMEOBOX PROTEIN HHEX"/>
    <property type="match status" value="1"/>
</dbReference>
<feature type="DNA-binding region" description="Homeobox" evidence="5">
    <location>
        <begin position="3"/>
        <end position="59"/>
    </location>
</feature>
<evidence type="ECO:0000256" key="2">
    <source>
        <dbReference type="ARBA" id="ARBA00023125"/>
    </source>
</evidence>
<gene>
    <name evidence="8" type="ORF">J3Q64DRAFT_1607791</name>
</gene>
<evidence type="ECO:0000313" key="8">
    <source>
        <dbReference type="EMBL" id="KAL0080893.1"/>
    </source>
</evidence>
<dbReference type="InterPro" id="IPR009057">
    <property type="entry name" value="Homeodomain-like_sf"/>
</dbReference>
<accession>A0ABR3ARA6</accession>
<keyword evidence="3 5" id="KW-0371">Homeobox</keyword>
<evidence type="ECO:0000256" key="5">
    <source>
        <dbReference type="PROSITE-ProRule" id="PRU00108"/>
    </source>
</evidence>
<sequence length="76" mass="9051">KAKRKRASAPQLAVLNRVFSQTYFPSTELRIDLGKQLNMSPRTVQIWFQNKRQALRTRGKLSDKCEYFQENDHHHH</sequence>
<keyword evidence="2 5" id="KW-0238">DNA-binding</keyword>
<dbReference type="Pfam" id="PF00046">
    <property type="entry name" value="Homeodomain"/>
    <property type="match status" value="1"/>
</dbReference>
<dbReference type="SUPFAM" id="SSF46689">
    <property type="entry name" value="Homeodomain-like"/>
    <property type="match status" value="1"/>
</dbReference>
<dbReference type="EMBL" id="JBCLYO010000019">
    <property type="protein sequence ID" value="KAL0080893.1"/>
    <property type="molecule type" value="Genomic_DNA"/>
</dbReference>
<evidence type="ECO:0000256" key="1">
    <source>
        <dbReference type="ARBA" id="ARBA00004123"/>
    </source>
</evidence>
<feature type="non-terminal residue" evidence="8">
    <location>
        <position position="76"/>
    </location>
</feature>
<reference evidence="8 9" key="1">
    <citation type="submission" date="2024-04" db="EMBL/GenBank/DDBJ databases">
        <title>Symmetric and asymmetric DNA N6-adenine methylation regulates different biological responses in Mucorales.</title>
        <authorList>
            <consortium name="Lawrence Berkeley National Laboratory"/>
            <person name="Lax C."/>
            <person name="Mondo S.J."/>
            <person name="Osorio-Concepcion M."/>
            <person name="Muszewska A."/>
            <person name="Corrochano-Luque M."/>
            <person name="Gutierrez G."/>
            <person name="Riley R."/>
            <person name="Lipzen A."/>
            <person name="Guo J."/>
            <person name="Hundley H."/>
            <person name="Amirebrahimi M."/>
            <person name="Ng V."/>
            <person name="Lorenzo-Gutierrez D."/>
            <person name="Binder U."/>
            <person name="Yang J."/>
            <person name="Song Y."/>
            <person name="Canovas D."/>
            <person name="Navarro E."/>
            <person name="Freitag M."/>
            <person name="Gabaldon T."/>
            <person name="Grigoriev I.V."/>
            <person name="Corrochano L.M."/>
            <person name="Nicolas F.E."/>
            <person name="Garre V."/>
        </authorList>
    </citation>
    <scope>NUCLEOTIDE SEQUENCE [LARGE SCALE GENOMIC DNA]</scope>
    <source>
        <strain evidence="8 9">L51</strain>
    </source>
</reference>
<keyword evidence="9" id="KW-1185">Reference proteome</keyword>
<dbReference type="InterPro" id="IPR051000">
    <property type="entry name" value="Homeobox_DNA-bind_prot"/>
</dbReference>
<dbReference type="Proteomes" id="UP001448207">
    <property type="component" value="Unassembled WGS sequence"/>
</dbReference>
<dbReference type="PROSITE" id="PS50071">
    <property type="entry name" value="HOMEOBOX_2"/>
    <property type="match status" value="1"/>
</dbReference>
<feature type="domain" description="Homeobox" evidence="7">
    <location>
        <begin position="1"/>
        <end position="58"/>
    </location>
</feature>
<name>A0ABR3ARA6_PHYBL</name>